<proteinExistence type="predicted"/>
<dbReference type="Proteomes" id="UP000575241">
    <property type="component" value="Unassembled WGS sequence"/>
</dbReference>
<dbReference type="RefSeq" id="WP_184163913.1">
    <property type="nucleotide sequence ID" value="NZ_JACHLN010000001.1"/>
</dbReference>
<evidence type="ECO:0000313" key="2">
    <source>
        <dbReference type="EMBL" id="MBB4838180.1"/>
    </source>
</evidence>
<feature type="region of interest" description="Disordered" evidence="1">
    <location>
        <begin position="295"/>
        <end position="326"/>
    </location>
</feature>
<name>A0A7W7K0L3_9SPHN</name>
<comment type="caution">
    <text evidence="2">The sequence shown here is derived from an EMBL/GenBank/DDBJ whole genome shotgun (WGS) entry which is preliminary data.</text>
</comment>
<evidence type="ECO:0000256" key="1">
    <source>
        <dbReference type="SAM" id="MobiDB-lite"/>
    </source>
</evidence>
<feature type="compositionally biased region" description="Low complexity" evidence="1">
    <location>
        <begin position="313"/>
        <end position="326"/>
    </location>
</feature>
<keyword evidence="3" id="KW-1185">Reference proteome</keyword>
<gene>
    <name evidence="2" type="ORF">HNP52_001231</name>
</gene>
<organism evidence="2 3">
    <name type="scientific">Sphingomonas kyeonggiensis</name>
    <dbReference type="NCBI Taxonomy" id="1268553"/>
    <lineage>
        <taxon>Bacteria</taxon>
        <taxon>Pseudomonadati</taxon>
        <taxon>Pseudomonadota</taxon>
        <taxon>Alphaproteobacteria</taxon>
        <taxon>Sphingomonadales</taxon>
        <taxon>Sphingomonadaceae</taxon>
        <taxon>Sphingomonas</taxon>
    </lineage>
</organism>
<dbReference type="AlphaFoldDB" id="A0A7W7K0L3"/>
<feature type="compositionally biased region" description="Pro residues" evidence="1">
    <location>
        <begin position="411"/>
        <end position="434"/>
    </location>
</feature>
<dbReference type="EMBL" id="JACHLN010000001">
    <property type="protein sequence ID" value="MBB4838180.1"/>
    <property type="molecule type" value="Genomic_DNA"/>
</dbReference>
<evidence type="ECO:0000313" key="3">
    <source>
        <dbReference type="Proteomes" id="UP000575241"/>
    </source>
</evidence>
<feature type="region of interest" description="Disordered" evidence="1">
    <location>
        <begin position="403"/>
        <end position="434"/>
    </location>
</feature>
<protein>
    <submittedName>
        <fullName evidence="2">Uncharacterized protein</fullName>
    </submittedName>
</protein>
<sequence>MNAPAIVAPEATPRPEVRAKVREMLAATPSFHQLPADTQMQVARDTALIADALVGQAEAGTQSVTAQPMAEKSQWESNKQAVDDIGKEEFSAGSLMAGAQAAGEFMRQVNFVEFVSGLIDGVFNSIITSNIQQMEAYSKMVSDVSKSLNQFRDDNTTSDDGKDQLCEQFPDLFDIGADAFSGGGAAQLRIKDGADLDAGLQRVRDTLGSHADKEIDSIDVTDPEVQETLIKAARGQIATSRQQLLATMVMMGLSRIVVTNGKIQAKILYDFNASSQRTLSRTAMARDYARDASGNLAVTTDGEGESERGGTSKGDYSGSYQSGKSSYSGNYDSDYYTKGKYKYSQKPVMTAQAVASDQSTDQISAKASLAGLVDVNFKSDYLPLEKMATPEMIAAIQMRSKPVDHNKPQYTPGPAPAPAAPAPAATPAPAPAHA</sequence>
<accession>A0A7W7K0L3</accession>
<reference evidence="2 3" key="1">
    <citation type="submission" date="2020-08" db="EMBL/GenBank/DDBJ databases">
        <title>Functional genomics of gut bacteria from endangered species of beetles.</title>
        <authorList>
            <person name="Carlos-Shanley C."/>
        </authorList>
    </citation>
    <scope>NUCLEOTIDE SEQUENCE [LARGE SCALE GENOMIC DNA]</scope>
    <source>
        <strain evidence="2 3">S00224</strain>
    </source>
</reference>